<gene>
    <name evidence="2" type="primary">yeaD</name>
    <name evidence="2" type="ORF">PRECH8_00180</name>
</gene>
<name>A0A916Q9K9_9BACL</name>
<evidence type="ECO:0000259" key="1">
    <source>
        <dbReference type="Pfam" id="PF01882"/>
    </source>
</evidence>
<dbReference type="RefSeq" id="WP_200965022.1">
    <property type="nucleotide sequence ID" value="NZ_BMAQ01000001.1"/>
</dbReference>
<reference evidence="2" key="2">
    <citation type="journal article" date="2021" name="Data Brief">
        <title>Draft genome sequence data of the facultative, thermophilic, xylanolytic bacterium Paenibacillus sp. strain DA-C8.</title>
        <authorList>
            <person name="Chhe C."/>
            <person name="Uke A."/>
            <person name="Baramee S."/>
            <person name="Ungkulpasvich U."/>
            <person name="Tachaapaikoon C."/>
            <person name="Pason P."/>
            <person name="Waeonukul R."/>
            <person name="Ratanakhanokchai K."/>
            <person name="Kosugi A."/>
        </authorList>
    </citation>
    <scope>NUCLEOTIDE SEQUENCE</scope>
    <source>
        <strain evidence="2">DA-C8</strain>
    </source>
</reference>
<sequence length="396" mass="45298">MNITWLIFIVVVLIIAQGLFFRKTGLWKLGYQRYFQVTTCYEGDQVEMVERISNRKAIPVPWVRLESSLSANLKFARQQGHMIREGELFQNHRSFFSLMPYTQVIRRHKLTCARRGVYPLDSATLTVGDLFGIFTNYRRLSLKEQLIVYPKPLLPGREELPSHSWQGDVTVRRWIVSDPFMLAGVREYQYGDPQRDINWKATARSGKLQVNQHDFTADRRLMVLLNVQDHEKMWNQVSDVEMIERGISYAAGMIREAIHAGMEAGFASNGYAANGEKEPIRIAAAGGKGHYEYILDRMARMEIARSVPFDVLLEQEIRAASSNLDIVLITAYMNDKFYQLKEKLERAGNSVTVLSLAPSVRKVAANREDNDLRGGEHEDIGPKQDDAQISRAEVIL</sequence>
<evidence type="ECO:0000313" key="3">
    <source>
        <dbReference type="Proteomes" id="UP000654993"/>
    </source>
</evidence>
<accession>A0A916Q9K9</accession>
<evidence type="ECO:0000313" key="2">
    <source>
        <dbReference type="EMBL" id="GFR36722.1"/>
    </source>
</evidence>
<dbReference type="Pfam" id="PF01882">
    <property type="entry name" value="DUF58"/>
    <property type="match status" value="1"/>
</dbReference>
<comment type="caution">
    <text evidence="2">The sequence shown here is derived from an EMBL/GenBank/DDBJ whole genome shotgun (WGS) entry which is preliminary data.</text>
</comment>
<reference evidence="2" key="1">
    <citation type="submission" date="2020-08" db="EMBL/GenBank/DDBJ databases">
        <authorList>
            <person name="Uke A."/>
            <person name="Chhe C."/>
            <person name="Baramee S."/>
            <person name="Kosugi A."/>
        </authorList>
    </citation>
    <scope>NUCLEOTIDE SEQUENCE</scope>
    <source>
        <strain evidence="2">DA-C8</strain>
    </source>
</reference>
<protein>
    <recommendedName>
        <fullName evidence="1">DUF58 domain-containing protein</fullName>
    </recommendedName>
</protein>
<dbReference type="PANTHER" id="PTHR34351">
    <property type="entry name" value="SLR1927 PROTEIN-RELATED"/>
    <property type="match status" value="1"/>
</dbReference>
<organism evidence="2 3">
    <name type="scientific">Insulibacter thermoxylanivorax</name>
    <dbReference type="NCBI Taxonomy" id="2749268"/>
    <lineage>
        <taxon>Bacteria</taxon>
        <taxon>Bacillati</taxon>
        <taxon>Bacillota</taxon>
        <taxon>Bacilli</taxon>
        <taxon>Bacillales</taxon>
        <taxon>Paenibacillaceae</taxon>
        <taxon>Insulibacter</taxon>
    </lineage>
</organism>
<keyword evidence="3" id="KW-1185">Reference proteome</keyword>
<proteinExistence type="predicted"/>
<dbReference type="EMBL" id="BMAQ01000001">
    <property type="protein sequence ID" value="GFR36722.1"/>
    <property type="molecule type" value="Genomic_DNA"/>
</dbReference>
<dbReference type="Proteomes" id="UP000654993">
    <property type="component" value="Unassembled WGS sequence"/>
</dbReference>
<dbReference type="AlphaFoldDB" id="A0A916Q9K9"/>
<feature type="domain" description="DUF58" evidence="1">
    <location>
        <begin position="185"/>
        <end position="355"/>
    </location>
</feature>
<dbReference type="InterPro" id="IPR002881">
    <property type="entry name" value="DUF58"/>
</dbReference>
<dbReference type="PANTHER" id="PTHR34351:SF2">
    <property type="entry name" value="DUF58 DOMAIN-CONTAINING PROTEIN"/>
    <property type="match status" value="1"/>
</dbReference>